<keyword evidence="3 7" id="KW-0479">Metal-binding</keyword>
<dbReference type="InterPro" id="IPR013149">
    <property type="entry name" value="ADH-like_C"/>
</dbReference>
<comment type="similarity">
    <text evidence="2 7">Belongs to the zinc-containing alcohol dehydrogenase family.</text>
</comment>
<dbReference type="Gene3D" id="3.90.180.10">
    <property type="entry name" value="Medium-chain alcohol dehydrogenases, catalytic domain"/>
    <property type="match status" value="1"/>
</dbReference>
<dbReference type="Gene3D" id="3.40.50.720">
    <property type="entry name" value="NAD(P)-binding Rossmann-like Domain"/>
    <property type="match status" value="1"/>
</dbReference>
<protein>
    <submittedName>
        <fullName evidence="9">Alcohol dehydrogenase, propanol-preferring</fullName>
    </submittedName>
</protein>
<dbReference type="InterPro" id="IPR011032">
    <property type="entry name" value="GroES-like_sf"/>
</dbReference>
<dbReference type="PANTHER" id="PTHR42940:SF7">
    <property type="entry name" value="ALCOHOL DEHYDROGENASE-LIKE N-TERMINAL DOMAIN-CONTAINING PROTEIN"/>
    <property type="match status" value="1"/>
</dbReference>
<dbReference type="EMBL" id="FNTH01000001">
    <property type="protein sequence ID" value="SEE10125.1"/>
    <property type="molecule type" value="Genomic_DNA"/>
</dbReference>
<evidence type="ECO:0000256" key="4">
    <source>
        <dbReference type="ARBA" id="ARBA00022833"/>
    </source>
</evidence>
<reference evidence="9 10" key="1">
    <citation type="submission" date="2016-10" db="EMBL/GenBank/DDBJ databases">
        <authorList>
            <person name="de Groot N.N."/>
        </authorList>
    </citation>
    <scope>NUCLEOTIDE SEQUENCE [LARGE SCALE GENOMIC DNA]</scope>
    <source>
        <strain evidence="9 10">MT12</strain>
    </source>
</reference>
<dbReference type="AlphaFoldDB" id="A0A1H5G362"/>
<sequence>MPQAEVTYRAVHAISPGKLELTRKPFIDPQPGYVRIRVEACGVCHSDAATVEGVFPIAWPRVPGHEAVGVIDKVGSGVEGWVVGQRVGVGFLGGSCGHCEYCRGGDLVNCRNQEFTGVQHDGGYAEVLIARASGLMSIPDDLAAVGAAPLLCAGLTTFGALRNAPAKAGDLVAVLGIGGLGHLGVQYARHMGFEVAAIGRGADKAEFARKLGAHHYIDSSSVDPGQALQKLGGAALVIVTASSGKAAAQAMKGLRPRGRIIALGATKDPVEASTTDLLFGNRSIEGALTGDPSTGDATLRFSVLTGVAAMIETMPLEKAPEAYAKMMAGKARFRMVLTMQSDGH</sequence>
<dbReference type="SUPFAM" id="SSF50129">
    <property type="entry name" value="GroES-like"/>
    <property type="match status" value="1"/>
</dbReference>
<dbReference type="InterPro" id="IPR013154">
    <property type="entry name" value="ADH-like_N"/>
</dbReference>
<proteinExistence type="inferred from homology"/>
<dbReference type="GO" id="GO:0004022">
    <property type="term" value="F:alcohol dehydrogenase (NAD+) activity"/>
    <property type="evidence" value="ECO:0007669"/>
    <property type="project" value="TreeGrafter"/>
</dbReference>
<dbReference type="Proteomes" id="UP000198992">
    <property type="component" value="Unassembled WGS sequence"/>
</dbReference>
<accession>A0A1H5G362</accession>
<dbReference type="GO" id="GO:0005737">
    <property type="term" value="C:cytoplasm"/>
    <property type="evidence" value="ECO:0007669"/>
    <property type="project" value="TreeGrafter"/>
</dbReference>
<dbReference type="FunFam" id="3.40.50.720:FF:000039">
    <property type="entry name" value="Alcohol dehydrogenase AdhP"/>
    <property type="match status" value="1"/>
</dbReference>
<dbReference type="InterPro" id="IPR020843">
    <property type="entry name" value="ER"/>
</dbReference>
<keyword evidence="6" id="KW-0520">NAD</keyword>
<comment type="cofactor">
    <cofactor evidence="1 7">
        <name>Zn(2+)</name>
        <dbReference type="ChEBI" id="CHEBI:29105"/>
    </cofactor>
</comment>
<organism evidence="9 10">
    <name type="scientific">Bradyrhizobium erythrophlei</name>
    <dbReference type="NCBI Taxonomy" id="1437360"/>
    <lineage>
        <taxon>Bacteria</taxon>
        <taxon>Pseudomonadati</taxon>
        <taxon>Pseudomonadota</taxon>
        <taxon>Alphaproteobacteria</taxon>
        <taxon>Hyphomicrobiales</taxon>
        <taxon>Nitrobacteraceae</taxon>
        <taxon>Bradyrhizobium</taxon>
    </lineage>
</organism>
<keyword evidence="4 7" id="KW-0862">Zinc</keyword>
<dbReference type="InterPro" id="IPR002328">
    <property type="entry name" value="ADH_Zn_CS"/>
</dbReference>
<gene>
    <name evidence="9" type="ORF">SAMN05444164_6905</name>
</gene>
<evidence type="ECO:0000256" key="1">
    <source>
        <dbReference type="ARBA" id="ARBA00001947"/>
    </source>
</evidence>
<evidence type="ECO:0000256" key="6">
    <source>
        <dbReference type="ARBA" id="ARBA00023027"/>
    </source>
</evidence>
<dbReference type="Pfam" id="PF08240">
    <property type="entry name" value="ADH_N"/>
    <property type="match status" value="1"/>
</dbReference>
<dbReference type="GO" id="GO:0008270">
    <property type="term" value="F:zinc ion binding"/>
    <property type="evidence" value="ECO:0007669"/>
    <property type="project" value="InterPro"/>
</dbReference>
<dbReference type="InterPro" id="IPR036291">
    <property type="entry name" value="NAD(P)-bd_dom_sf"/>
</dbReference>
<evidence type="ECO:0000256" key="5">
    <source>
        <dbReference type="ARBA" id="ARBA00023002"/>
    </source>
</evidence>
<dbReference type="RefSeq" id="WP_092124214.1">
    <property type="nucleotide sequence ID" value="NZ_FNTH01000001.1"/>
</dbReference>
<feature type="domain" description="Enoyl reductase (ER)" evidence="8">
    <location>
        <begin position="17"/>
        <end position="337"/>
    </location>
</feature>
<dbReference type="SUPFAM" id="SSF51735">
    <property type="entry name" value="NAD(P)-binding Rossmann-fold domains"/>
    <property type="match status" value="1"/>
</dbReference>
<keyword evidence="5" id="KW-0560">Oxidoreductase</keyword>
<evidence type="ECO:0000256" key="2">
    <source>
        <dbReference type="ARBA" id="ARBA00008072"/>
    </source>
</evidence>
<dbReference type="PROSITE" id="PS00059">
    <property type="entry name" value="ADH_ZINC"/>
    <property type="match status" value="1"/>
</dbReference>
<evidence type="ECO:0000256" key="7">
    <source>
        <dbReference type="RuleBase" id="RU361277"/>
    </source>
</evidence>
<dbReference type="OrthoDB" id="9806940at2"/>
<dbReference type="PANTHER" id="PTHR42940">
    <property type="entry name" value="ALCOHOL DEHYDROGENASE 1-RELATED"/>
    <property type="match status" value="1"/>
</dbReference>
<dbReference type="SMART" id="SM00829">
    <property type="entry name" value="PKS_ER"/>
    <property type="match status" value="1"/>
</dbReference>
<evidence type="ECO:0000259" key="8">
    <source>
        <dbReference type="SMART" id="SM00829"/>
    </source>
</evidence>
<name>A0A1H5G362_9BRAD</name>
<dbReference type="Pfam" id="PF00107">
    <property type="entry name" value="ADH_zinc_N"/>
    <property type="match status" value="1"/>
</dbReference>
<evidence type="ECO:0000313" key="9">
    <source>
        <dbReference type="EMBL" id="SEE10125.1"/>
    </source>
</evidence>
<evidence type="ECO:0000313" key="10">
    <source>
        <dbReference type="Proteomes" id="UP000198992"/>
    </source>
</evidence>
<evidence type="ECO:0000256" key="3">
    <source>
        <dbReference type="ARBA" id="ARBA00022723"/>
    </source>
</evidence>